<name>A0A4V5N5C2_9PEZI</name>
<dbReference type="InterPro" id="IPR015172">
    <property type="entry name" value="MIF4G-like_typ-1"/>
</dbReference>
<proteinExistence type="predicted"/>
<dbReference type="Gene3D" id="1.25.40.180">
    <property type="match status" value="3"/>
</dbReference>
<keyword evidence="5" id="KW-1185">Reference proteome</keyword>
<feature type="region of interest" description="Disordered" evidence="1">
    <location>
        <begin position="1"/>
        <end position="55"/>
    </location>
</feature>
<dbReference type="FunFam" id="1.25.40.180:FF:000045">
    <property type="entry name" value="snRNA cap binding complex subunit (Gcr3), putative"/>
    <property type="match status" value="1"/>
</dbReference>
<feature type="compositionally biased region" description="Basic and acidic residues" evidence="1">
    <location>
        <begin position="1"/>
        <end position="11"/>
    </location>
</feature>
<reference evidence="4 5" key="1">
    <citation type="submission" date="2017-03" db="EMBL/GenBank/DDBJ databases">
        <title>Genomes of endolithic fungi from Antarctica.</title>
        <authorList>
            <person name="Coleine C."/>
            <person name="Masonjones S."/>
            <person name="Stajich J.E."/>
        </authorList>
    </citation>
    <scope>NUCLEOTIDE SEQUENCE [LARGE SCALE GENOMIC DNA]</scope>
    <source>
        <strain evidence="4 5">CCFEE 6315</strain>
    </source>
</reference>
<evidence type="ECO:0000259" key="3">
    <source>
        <dbReference type="Pfam" id="PF09090"/>
    </source>
</evidence>
<dbReference type="SUPFAM" id="SSF48371">
    <property type="entry name" value="ARM repeat"/>
    <property type="match status" value="3"/>
</dbReference>
<dbReference type="PANTHER" id="PTHR12412">
    <property type="entry name" value="CAP BINDING PROTEIN"/>
    <property type="match status" value="1"/>
</dbReference>
<evidence type="ECO:0008006" key="6">
    <source>
        <dbReference type="Google" id="ProtNLM"/>
    </source>
</evidence>
<dbReference type="Proteomes" id="UP000308549">
    <property type="component" value="Unassembled WGS sequence"/>
</dbReference>
<dbReference type="GO" id="GO:0003729">
    <property type="term" value="F:mRNA binding"/>
    <property type="evidence" value="ECO:0007669"/>
    <property type="project" value="TreeGrafter"/>
</dbReference>
<dbReference type="GO" id="GO:0005846">
    <property type="term" value="C:nuclear cap binding complex"/>
    <property type="evidence" value="ECO:0007669"/>
    <property type="project" value="InterPro"/>
</dbReference>
<gene>
    <name evidence="4" type="ORF">B0A50_03330</name>
</gene>
<evidence type="ECO:0000313" key="5">
    <source>
        <dbReference type="Proteomes" id="UP000308549"/>
    </source>
</evidence>
<evidence type="ECO:0000256" key="1">
    <source>
        <dbReference type="SAM" id="MobiDB-lite"/>
    </source>
</evidence>
<dbReference type="GO" id="GO:0005634">
    <property type="term" value="C:nucleus"/>
    <property type="evidence" value="ECO:0007669"/>
    <property type="project" value="TreeGrafter"/>
</dbReference>
<dbReference type="FunFam" id="1.25.40.180:FF:000035">
    <property type="entry name" value="snRNA cap binding complex subunit (Gcr3)"/>
    <property type="match status" value="1"/>
</dbReference>
<dbReference type="AlphaFoldDB" id="A0A4V5N5C2"/>
<organism evidence="4 5">
    <name type="scientific">Salinomyces thailandicus</name>
    <dbReference type="NCBI Taxonomy" id="706561"/>
    <lineage>
        <taxon>Eukaryota</taxon>
        <taxon>Fungi</taxon>
        <taxon>Dikarya</taxon>
        <taxon>Ascomycota</taxon>
        <taxon>Pezizomycotina</taxon>
        <taxon>Dothideomycetes</taxon>
        <taxon>Dothideomycetidae</taxon>
        <taxon>Mycosphaerellales</taxon>
        <taxon>Teratosphaeriaceae</taxon>
        <taxon>Salinomyces</taxon>
    </lineage>
</organism>
<accession>A0A4V5N5C2</accession>
<dbReference type="GO" id="GO:0006406">
    <property type="term" value="P:mRNA export from nucleus"/>
    <property type="evidence" value="ECO:0007669"/>
    <property type="project" value="InterPro"/>
</dbReference>
<dbReference type="InterPro" id="IPR027159">
    <property type="entry name" value="CBP80"/>
</dbReference>
<protein>
    <recommendedName>
        <fullName evidence="6">Cap binding protein</fullName>
    </recommendedName>
</protein>
<dbReference type="GO" id="GO:0000184">
    <property type="term" value="P:nuclear-transcribed mRNA catabolic process, nonsense-mediated decay"/>
    <property type="evidence" value="ECO:0007669"/>
    <property type="project" value="TreeGrafter"/>
</dbReference>
<dbReference type="GO" id="GO:0000339">
    <property type="term" value="F:RNA cap binding"/>
    <property type="evidence" value="ECO:0007669"/>
    <property type="project" value="InterPro"/>
</dbReference>
<evidence type="ECO:0000313" key="4">
    <source>
        <dbReference type="EMBL" id="TKA28919.1"/>
    </source>
</evidence>
<feature type="domain" description="MIF4G-like type 2" evidence="3">
    <location>
        <begin position="558"/>
        <end position="807"/>
    </location>
</feature>
<dbReference type="Pfam" id="PF09088">
    <property type="entry name" value="MIF4G_like"/>
    <property type="match status" value="1"/>
</dbReference>
<sequence length="840" mass="94611">MADVDNRRDYRGGGGGHRGSYNKRKRGREDDDFESGRYGGGRPRHSEPPPGTRIRRGLLEIGEDPLRLPDDVAKNIAKLAAENWEDEYVRDTFCTVALKLVIEQPFKIPFVAGVVLYANGDNAEVAKEIITRAAPQAQGLLDEGEWRQFKLMLRFLACMSQLYEEDGILPILDELFGRAADLQTASQDDTVGIELVKIILLTVPYLIASSAPGPVTVDLQQRIGELLQKTEVIASAAHGFESYIDPYPMANDEDEKPIACQSVISLLQRQISEEAMENWPLKCISRVYVPKENKATANGDSEEVNVEAKEYTKHGFPSINVPSTVSAGPRTIFPEIFFSLYADQEIESVPPTSNIASSLLRDAILDTVNILDFNRNVVAKLLSEIDCFWAPGTFVKRSTAFDKLRTLQSEGKSTWKPEDVAIDSVFSQLYQLPTPEHRLVYYHSLITEMCKIAPGAIAPSLGRAIRFLFRNVDIMDMELAYRFMEWFAHHLSNFEFRWKWQEWIPELDLSDLHPKKAFINGVLDKEIQLSFAKRVRDTLPSDYHPLIPASKEIESPPFKYADDSIPFAKEGRDVIGLLRKKAPESDVQVVLDTVQQEAANHGIDALVASTDVYMTAICSIGSKSLSHVLSTIDRCKERLLAIGPQSEAARRQIINSVVDFWSEHPGTAVNIIDKLLNYTIVTPMSVILWVLHDCMDRGRALARSQIYELISITMFKVTNRVRQVQRERNNLTLPFNQRQAIDEALPRERQGMRDLFTAIEDAVKGVAEGAQDEMIERFDGEEVEQTLIQSWGQRWAKVWRRKAVVEEAVVGEAVIGPLEEAPAVPEVIEAPVEEDMDRVE</sequence>
<dbReference type="PANTHER" id="PTHR12412:SF2">
    <property type="entry name" value="NUCLEAR CAP-BINDING PROTEIN SUBUNIT 1"/>
    <property type="match status" value="1"/>
</dbReference>
<dbReference type="InterPro" id="IPR016024">
    <property type="entry name" value="ARM-type_fold"/>
</dbReference>
<evidence type="ECO:0000259" key="2">
    <source>
        <dbReference type="Pfam" id="PF09088"/>
    </source>
</evidence>
<dbReference type="Pfam" id="PF09090">
    <property type="entry name" value="MIF4G_like_2"/>
    <property type="match status" value="1"/>
</dbReference>
<dbReference type="InterPro" id="IPR015174">
    <property type="entry name" value="MIF4G-like_typ-2"/>
</dbReference>
<dbReference type="EMBL" id="NAJL01000016">
    <property type="protein sequence ID" value="TKA28919.1"/>
    <property type="molecule type" value="Genomic_DNA"/>
</dbReference>
<comment type="caution">
    <text evidence="4">The sequence shown here is derived from an EMBL/GenBank/DDBJ whole genome shotgun (WGS) entry which is preliminary data.</text>
</comment>
<feature type="domain" description="MIF4G-like type 1" evidence="2">
    <location>
        <begin position="350"/>
        <end position="540"/>
    </location>
</feature>
<dbReference type="OrthoDB" id="10252707at2759"/>